<evidence type="ECO:0000313" key="8">
    <source>
        <dbReference type="Proteomes" id="UP000722125"/>
    </source>
</evidence>
<dbReference type="PANTHER" id="PTHR12001:SF85">
    <property type="entry name" value="SHORT CHAIN ISOPRENYL DIPHOSPHATE SYNTHASE"/>
    <property type="match status" value="1"/>
</dbReference>
<dbReference type="Gene3D" id="1.10.600.10">
    <property type="entry name" value="Farnesyl Diphosphate Synthase"/>
    <property type="match status" value="1"/>
</dbReference>
<dbReference type="InterPro" id="IPR000092">
    <property type="entry name" value="Polyprenyl_synt"/>
</dbReference>
<protein>
    <submittedName>
        <fullName evidence="7">Polyprenyl synthetase family protein</fullName>
    </submittedName>
</protein>
<dbReference type="EMBL" id="JAHBOH010000001">
    <property type="protein sequence ID" value="MBT0994879.1"/>
    <property type="molecule type" value="Genomic_DNA"/>
</dbReference>
<gene>
    <name evidence="7" type="ORF">KIN34_11360</name>
</gene>
<comment type="caution">
    <text evidence="7">The sequence shown here is derived from an EMBL/GenBank/DDBJ whole genome shotgun (WGS) entry which is preliminary data.</text>
</comment>
<dbReference type="InterPro" id="IPR033749">
    <property type="entry name" value="Polyprenyl_synt_CS"/>
</dbReference>
<dbReference type="Pfam" id="PF00348">
    <property type="entry name" value="polyprenyl_synt"/>
    <property type="match status" value="1"/>
</dbReference>
<keyword evidence="5" id="KW-0460">Magnesium</keyword>
<dbReference type="CDD" id="cd00685">
    <property type="entry name" value="Trans_IPPS_HT"/>
    <property type="match status" value="1"/>
</dbReference>
<dbReference type="PROSITE" id="PS00444">
    <property type="entry name" value="POLYPRENYL_SYNTHASE_2"/>
    <property type="match status" value="1"/>
</dbReference>
<evidence type="ECO:0000256" key="4">
    <source>
        <dbReference type="ARBA" id="ARBA00022723"/>
    </source>
</evidence>
<evidence type="ECO:0000256" key="1">
    <source>
        <dbReference type="ARBA" id="ARBA00001946"/>
    </source>
</evidence>
<dbReference type="InterPro" id="IPR008949">
    <property type="entry name" value="Isoprenoid_synthase_dom_sf"/>
</dbReference>
<dbReference type="Proteomes" id="UP000722125">
    <property type="component" value="Unassembled WGS sequence"/>
</dbReference>
<reference evidence="7 8" key="1">
    <citation type="submission" date="2021-05" db="EMBL/GenBank/DDBJ databases">
        <title>Description of Cellulomonas sp. DKR-3 sp. nov.</title>
        <authorList>
            <person name="Dahal R.H."/>
            <person name="Chaudhary D.K."/>
        </authorList>
    </citation>
    <scope>NUCLEOTIDE SEQUENCE [LARGE SCALE GENOMIC DNA]</scope>
    <source>
        <strain evidence="7 8">DKR-3</strain>
    </source>
</reference>
<name>A0ABS5U0F3_9CELL</name>
<keyword evidence="3 6" id="KW-0808">Transferase</keyword>
<dbReference type="RefSeq" id="WP_214350516.1">
    <property type="nucleotide sequence ID" value="NZ_JAHBOH010000001.1"/>
</dbReference>
<organism evidence="7 8">
    <name type="scientific">Cellulomonas fulva</name>
    <dbReference type="NCBI Taxonomy" id="2835530"/>
    <lineage>
        <taxon>Bacteria</taxon>
        <taxon>Bacillati</taxon>
        <taxon>Actinomycetota</taxon>
        <taxon>Actinomycetes</taxon>
        <taxon>Micrococcales</taxon>
        <taxon>Cellulomonadaceae</taxon>
        <taxon>Cellulomonas</taxon>
    </lineage>
</organism>
<comment type="cofactor">
    <cofactor evidence="1">
        <name>Mg(2+)</name>
        <dbReference type="ChEBI" id="CHEBI:18420"/>
    </cofactor>
</comment>
<evidence type="ECO:0000256" key="3">
    <source>
        <dbReference type="ARBA" id="ARBA00022679"/>
    </source>
</evidence>
<dbReference type="PANTHER" id="PTHR12001">
    <property type="entry name" value="GERANYLGERANYL PYROPHOSPHATE SYNTHASE"/>
    <property type="match status" value="1"/>
</dbReference>
<dbReference type="SUPFAM" id="SSF48576">
    <property type="entry name" value="Terpenoid synthases"/>
    <property type="match status" value="1"/>
</dbReference>
<accession>A0ABS5U0F3</accession>
<evidence type="ECO:0000256" key="5">
    <source>
        <dbReference type="ARBA" id="ARBA00022842"/>
    </source>
</evidence>
<proteinExistence type="inferred from homology"/>
<evidence type="ECO:0000256" key="6">
    <source>
        <dbReference type="RuleBase" id="RU004466"/>
    </source>
</evidence>
<evidence type="ECO:0000313" key="7">
    <source>
        <dbReference type="EMBL" id="MBT0994879.1"/>
    </source>
</evidence>
<dbReference type="SFLD" id="SFLDG01017">
    <property type="entry name" value="Polyprenyl_Transferase_Like"/>
    <property type="match status" value="1"/>
</dbReference>
<keyword evidence="8" id="KW-1185">Reference proteome</keyword>
<dbReference type="SFLD" id="SFLDS00005">
    <property type="entry name" value="Isoprenoid_Synthase_Type_I"/>
    <property type="match status" value="1"/>
</dbReference>
<evidence type="ECO:0000256" key="2">
    <source>
        <dbReference type="ARBA" id="ARBA00006706"/>
    </source>
</evidence>
<comment type="similarity">
    <text evidence="2 6">Belongs to the FPP/GGPP synthase family.</text>
</comment>
<keyword evidence="4" id="KW-0479">Metal-binding</keyword>
<sequence length="376" mass="38950">MSPTPATPAALVDLEGVRAGVDDALAAHVAALRARLASVGPDADVLADAVETMLRGGKRLRAAFCYWSWRAHGGEPGTTAATAVLQVGAALELFQAAALFHDDVMDDSDTRRGRPAAHRAFAAMHGELGLQGDAEHFGASAAILLGDLALVASEEVFAEALTSFPAGAAARARGVFDLMRTEVTVGQYLDVLAQSQPWGQDAEADEARARQVIRAKSARYSVEHPLVLGASLADASPGDVAALRELGLALGEAFQLRDDVLGVFGDPATTGKPAGDDLREGKRTVLVVRALRAATSRGDERTAALLRTGLGDRSLSDEQVATTADAIAATGALAEVEQLIDELAGTAFAAIEARAWPDPAAGVLTLLAHATVDRQA</sequence>